<accession>A0A3D8SQK8</accession>
<dbReference type="GO" id="GO:0005634">
    <property type="term" value="C:nucleus"/>
    <property type="evidence" value="ECO:0007669"/>
    <property type="project" value="UniProtKB-SubCell"/>
</dbReference>
<feature type="zinc finger region" description="C3H1-type" evidence="7">
    <location>
        <begin position="740"/>
        <end position="768"/>
    </location>
</feature>
<dbReference type="GO" id="GO:0006338">
    <property type="term" value="P:chromatin remodeling"/>
    <property type="evidence" value="ECO:0007669"/>
    <property type="project" value="UniProtKB-ARBA"/>
</dbReference>
<dbReference type="PANTHER" id="PTHR15725">
    <property type="entry name" value="ZN-FINGER, C-X8-C-X5-C-X3-H TYPE-CONTAINING"/>
    <property type="match status" value="1"/>
</dbReference>
<feature type="region of interest" description="Disordered" evidence="8">
    <location>
        <begin position="120"/>
        <end position="139"/>
    </location>
</feature>
<feature type="zinc finger region" description="C3H1-type" evidence="7">
    <location>
        <begin position="612"/>
        <end position="640"/>
    </location>
</feature>
<feature type="domain" description="C3H1-type" evidence="10">
    <location>
        <begin position="821"/>
        <end position="847"/>
    </location>
</feature>
<keyword evidence="3 7" id="KW-0479">Metal-binding</keyword>
<dbReference type="InterPro" id="IPR016197">
    <property type="entry name" value="Chromo-like_dom_sf"/>
</dbReference>
<feature type="domain" description="C3H1-type" evidence="10">
    <location>
        <begin position="740"/>
        <end position="768"/>
    </location>
</feature>
<feature type="compositionally biased region" description="Low complexity" evidence="8">
    <location>
        <begin position="273"/>
        <end position="285"/>
    </location>
</feature>
<evidence type="ECO:0000313" key="11">
    <source>
        <dbReference type="EMBL" id="RDW88078.1"/>
    </source>
</evidence>
<feature type="zinc finger region" description="C3H1-type" evidence="7">
    <location>
        <begin position="558"/>
        <end position="580"/>
    </location>
</feature>
<dbReference type="Gene3D" id="4.10.1000.10">
    <property type="entry name" value="Zinc finger, CCCH-type"/>
    <property type="match status" value="3"/>
</dbReference>
<dbReference type="InterPro" id="IPR000571">
    <property type="entry name" value="Znf_CCCH"/>
</dbReference>
<feature type="region of interest" description="Disordered" evidence="8">
    <location>
        <begin position="660"/>
        <end position="682"/>
    </location>
</feature>
<proteinExistence type="predicted"/>
<evidence type="ECO:0000259" key="10">
    <source>
        <dbReference type="PROSITE" id="PS50103"/>
    </source>
</evidence>
<evidence type="ECO:0000256" key="2">
    <source>
        <dbReference type="ARBA" id="ARBA00011353"/>
    </source>
</evidence>
<dbReference type="OrthoDB" id="436852at2759"/>
<dbReference type="PANTHER" id="PTHR15725:SF14">
    <property type="entry name" value="ZINC FINGER CCCH DOMAIN-CONTAINING PROTEIN 11A"/>
    <property type="match status" value="1"/>
</dbReference>
<sequence>MVSETSASAAGANNLEGEDDDDISITDSDDDLFALDQEFDVDCILAEKDDGNRKLYLIKWTGYDELESTWEPEEHIKPTIFEEWSDTKMRILHTNEAPFDFQAFEERKLKQEIERADRHYRNRAKREHSSLPVSPFASEGEDLDDEFEAHLDTDNDASSIEAEEVNETPTDLPGMRRTSNSMFPTVKSFNKPTRPLSPSTSSSDIPLANLRLSHTQESSRRASISNRETSLTSYQATSRSRQEPPKRNIFGFKGFDKTLPTASVGASFRDGATRGATRGRGASSGKYRNVFSHQGPPMRKRKTLAQQLVDKVQSSDTAVPLRHFKKTSTLRRVVKASRNISDAAPDISALPGGLYDPSKPFEALKPEDIRKQSENEDSLFVGQDTLPAYLRRAPAASLYQPSSRDPALDDRYHKICWYWYNRGKCTKRHDASSPCRYLHERLEGVSVAAEPLGVEDRSKQLCNYGSACSWKEKCEYFHPENTLLDTRNVSAAAVSNYVKKEDPSCQVDTGNFEAQHAKAKEDIQKEVIPDNVKSMGQTHEAKSASSHPQDTQGRLNMTCYFWFTGNCHRGNVCRYRHEHLPDLPIAPAPSSQAAYTASDYDTQDAYRKYLYDTGKLICYYFDRFGSCNRGSDCKFLHENDSSIPVAPRPGDRAAWEMKSNTSLKPLGQATDQSRNTRPSSDLISKPAVVNQRYDSYRPEASTVRIAASLLGANPRQKTELEPSVSLIKQEDEAYQASRSAKRDEICYFWWSSGRCREGDNCLFYHQSVPNMPVAPRPGSREAPAAKKKVMCKFFVFGGPANCHLGSACNFSHDPETAEDGSSIQETCRYWLQGGCYNPDCRFVHRNTSEDRPSGSKDSLTGPRDLDPVSPLNKNGFAGPATSVLFTQDKQTRMVAEPETFLHSEGIKALQSSNKTLPQSTSRPQIQSRHSTSSISGSQNPQILTDRRSTLPNLPSLATTTQTFETSDLHTMQRFNQARGSQKHVVFGEDSKDAVLVKFGSLDQLTGQAWATTFATLGNITLAQRCSAPDFHFHVESLVHEVYARGVLIPSPGAVKTFNRMLGYLKNVCSGMLFPHQSCSVLVYPSRLEEWKFLANSDSHGESSQFLYLIFRPGLDLNSTPRSSRYDQETLRRPKAKNEIYRSILVSKFHQLSLSTLLPGVAEIANPYFYLIFPSTARSALAFLSTWLVAKKFDCKVLTSEQPGSWDWFLSYKDTPKVVLIYESAISTLPRIPSLQKLLINSTQPTAFWYIDASLSSDMPLGLSMKQKHTPGGMATRQILPVHGVKGGAILLTPSFLMAEPEKALIFLQWFKSAVLEAPSGFWKLVCSSQMCQYLLDLAVEKATELKQFRIDNRDDDAMDANALKKGLSHEKCSQRFELYREFSEFITSGLAHGRTTKPDLFNLGTSLADILDLWDGFDDDKYSSPTSNIIFADPEIDPDQENSLAAWFAAWSLKNLGQFRRFIVVGTGGTIHADRAYRFKTLGNELGLSPEENTVSNKPAVQRTLEGRFNYSDGKSSAFRHDIMLDDENQGSAKRRKIDDNRVPKKQLVSLEVTTSWYERQMNEGKGWGHIFVDQWEKAFNYIDPRLAAYVPKV</sequence>
<dbReference type="InterPro" id="IPR036855">
    <property type="entry name" value="Znf_CCCH_sf"/>
</dbReference>
<feature type="domain" description="C3H1-type" evidence="10">
    <location>
        <begin position="558"/>
        <end position="580"/>
    </location>
</feature>
<dbReference type="Proteomes" id="UP000256645">
    <property type="component" value="Unassembled WGS sequence"/>
</dbReference>
<dbReference type="CDD" id="cd18966">
    <property type="entry name" value="chromodomain"/>
    <property type="match status" value="1"/>
</dbReference>
<evidence type="ECO:0000256" key="6">
    <source>
        <dbReference type="ARBA" id="ARBA00023242"/>
    </source>
</evidence>
<evidence type="ECO:0000256" key="1">
    <source>
        <dbReference type="ARBA" id="ARBA00004123"/>
    </source>
</evidence>
<dbReference type="Pfam" id="PF00642">
    <property type="entry name" value="zf-CCCH"/>
    <property type="match status" value="1"/>
</dbReference>
<feature type="compositionally biased region" description="Polar residues" evidence="8">
    <location>
        <begin position="911"/>
        <end position="942"/>
    </location>
</feature>
<feature type="zinc finger region" description="C3H1-type" evidence="7">
    <location>
        <begin position="821"/>
        <end position="847"/>
    </location>
</feature>
<evidence type="ECO:0000259" key="9">
    <source>
        <dbReference type="PROSITE" id="PS50013"/>
    </source>
</evidence>
<dbReference type="GO" id="GO:0008270">
    <property type="term" value="F:zinc ion binding"/>
    <property type="evidence" value="ECO:0007669"/>
    <property type="project" value="UniProtKB-KW"/>
</dbReference>
<feature type="domain" description="C3H1-type" evidence="10">
    <location>
        <begin position="785"/>
        <end position="815"/>
    </location>
</feature>
<dbReference type="InterPro" id="IPR000953">
    <property type="entry name" value="Chromo/chromo_shadow_dom"/>
</dbReference>
<feature type="compositionally biased region" description="Low complexity" evidence="8">
    <location>
        <begin position="192"/>
        <end position="203"/>
    </location>
</feature>
<dbReference type="InterPro" id="IPR023780">
    <property type="entry name" value="Chromo_domain"/>
</dbReference>
<comment type="subcellular location">
    <subcellularLocation>
        <location evidence="1">Nucleus</location>
    </subcellularLocation>
</comment>
<keyword evidence="12" id="KW-1185">Reference proteome</keyword>
<organism evidence="11 12">
    <name type="scientific">Coleophoma cylindrospora</name>
    <dbReference type="NCBI Taxonomy" id="1849047"/>
    <lineage>
        <taxon>Eukaryota</taxon>
        <taxon>Fungi</taxon>
        <taxon>Dikarya</taxon>
        <taxon>Ascomycota</taxon>
        <taxon>Pezizomycotina</taxon>
        <taxon>Leotiomycetes</taxon>
        <taxon>Helotiales</taxon>
        <taxon>Dermateaceae</taxon>
        <taxon>Coleophoma</taxon>
    </lineage>
</organism>
<keyword evidence="6" id="KW-0539">Nucleus</keyword>
<dbReference type="Pfam" id="PF00385">
    <property type="entry name" value="Chromo"/>
    <property type="match status" value="1"/>
</dbReference>
<evidence type="ECO:0000256" key="3">
    <source>
        <dbReference type="ARBA" id="ARBA00022723"/>
    </source>
</evidence>
<feature type="compositionally biased region" description="Polar residues" evidence="8">
    <location>
        <begin position="177"/>
        <end position="191"/>
    </location>
</feature>
<dbReference type="InterPro" id="IPR023779">
    <property type="entry name" value="Chromodomain_CS"/>
</dbReference>
<dbReference type="Gene3D" id="2.40.50.40">
    <property type="match status" value="1"/>
</dbReference>
<dbReference type="SUPFAM" id="SSF54160">
    <property type="entry name" value="Chromo domain-like"/>
    <property type="match status" value="1"/>
</dbReference>
<dbReference type="SMART" id="SM00298">
    <property type="entry name" value="CHROMO"/>
    <property type="match status" value="1"/>
</dbReference>
<dbReference type="PROSITE" id="PS50103">
    <property type="entry name" value="ZF_C3H1"/>
    <property type="match status" value="5"/>
</dbReference>
<feature type="region of interest" description="Disordered" evidence="8">
    <location>
        <begin position="911"/>
        <end position="954"/>
    </location>
</feature>
<dbReference type="PROSITE" id="PS50013">
    <property type="entry name" value="CHROMO_2"/>
    <property type="match status" value="1"/>
</dbReference>
<feature type="domain" description="Chromo" evidence="9">
    <location>
        <begin position="39"/>
        <end position="116"/>
    </location>
</feature>
<feature type="zinc finger region" description="C3H1-type" evidence="7">
    <location>
        <begin position="785"/>
        <end position="815"/>
    </location>
</feature>
<evidence type="ECO:0008006" key="13">
    <source>
        <dbReference type="Google" id="ProtNLM"/>
    </source>
</evidence>
<dbReference type="SUPFAM" id="SSF90229">
    <property type="entry name" value="CCCH zinc finger"/>
    <property type="match status" value="2"/>
</dbReference>
<feature type="compositionally biased region" description="Acidic residues" evidence="8">
    <location>
        <begin position="16"/>
        <end position="27"/>
    </location>
</feature>
<feature type="region of interest" description="Disordered" evidence="8">
    <location>
        <begin position="154"/>
        <end position="248"/>
    </location>
</feature>
<dbReference type="EMBL" id="PDLM01000001">
    <property type="protein sequence ID" value="RDW88078.1"/>
    <property type="molecule type" value="Genomic_DNA"/>
</dbReference>
<dbReference type="SMART" id="SM00356">
    <property type="entry name" value="ZnF_C3H1"/>
    <property type="match status" value="6"/>
</dbReference>
<feature type="region of interest" description="Disordered" evidence="8">
    <location>
        <begin position="266"/>
        <end position="299"/>
    </location>
</feature>
<feature type="region of interest" description="Disordered" evidence="8">
    <location>
        <begin position="1"/>
        <end position="27"/>
    </location>
</feature>
<keyword evidence="4 7" id="KW-0863">Zinc-finger</keyword>
<reference evidence="11 12" key="1">
    <citation type="journal article" date="2018" name="IMA Fungus">
        <title>IMA Genome-F 9: Draft genome sequence of Annulohypoxylon stygium, Aspergillus mulundensis, Berkeleyomyces basicola (syn. Thielaviopsis basicola), Ceratocystis smalleyi, two Cercospora beticola strains, Coleophoma cylindrospora, Fusarium fracticaudum, Phialophora cf. hyalina, and Morchella septimelata.</title>
        <authorList>
            <person name="Wingfield B.D."/>
            <person name="Bills G.F."/>
            <person name="Dong Y."/>
            <person name="Huang W."/>
            <person name="Nel W.J."/>
            <person name="Swalarsk-Parry B.S."/>
            <person name="Vaghefi N."/>
            <person name="Wilken P.M."/>
            <person name="An Z."/>
            <person name="de Beer Z.W."/>
            <person name="De Vos L."/>
            <person name="Chen L."/>
            <person name="Duong T.A."/>
            <person name="Gao Y."/>
            <person name="Hammerbacher A."/>
            <person name="Kikkert J.R."/>
            <person name="Li Y."/>
            <person name="Li H."/>
            <person name="Li K."/>
            <person name="Li Q."/>
            <person name="Liu X."/>
            <person name="Ma X."/>
            <person name="Naidoo K."/>
            <person name="Pethybridge S.J."/>
            <person name="Sun J."/>
            <person name="Steenkamp E.T."/>
            <person name="van der Nest M.A."/>
            <person name="van Wyk S."/>
            <person name="Wingfield M.J."/>
            <person name="Xiong C."/>
            <person name="Yue Q."/>
            <person name="Zhang X."/>
        </authorList>
    </citation>
    <scope>NUCLEOTIDE SEQUENCE [LARGE SCALE GENOMIC DNA]</scope>
    <source>
        <strain evidence="11 12">BP6252</strain>
    </source>
</reference>
<feature type="compositionally biased region" description="Polar residues" evidence="8">
    <location>
        <begin position="212"/>
        <end position="239"/>
    </location>
</feature>
<gene>
    <name evidence="11" type="ORF">BP6252_00110</name>
</gene>
<evidence type="ECO:0000256" key="7">
    <source>
        <dbReference type="PROSITE-ProRule" id="PRU00723"/>
    </source>
</evidence>
<evidence type="ECO:0000256" key="5">
    <source>
        <dbReference type="ARBA" id="ARBA00022833"/>
    </source>
</evidence>
<feature type="domain" description="C3H1-type" evidence="10">
    <location>
        <begin position="612"/>
        <end position="640"/>
    </location>
</feature>
<feature type="region of interest" description="Disordered" evidence="8">
    <location>
        <begin position="847"/>
        <end position="879"/>
    </location>
</feature>
<evidence type="ECO:0000256" key="8">
    <source>
        <dbReference type="SAM" id="MobiDB-lite"/>
    </source>
</evidence>
<evidence type="ECO:0000313" key="12">
    <source>
        <dbReference type="Proteomes" id="UP000256645"/>
    </source>
</evidence>
<name>A0A3D8SQK8_9HELO</name>
<dbReference type="STRING" id="1849047.A0A3D8SQK8"/>
<comment type="subunit">
    <text evidence="2">Component of the NuA4 histone acetyltransferase complex.</text>
</comment>
<comment type="caution">
    <text evidence="11">The sequence shown here is derived from an EMBL/GenBank/DDBJ whole genome shotgun (WGS) entry which is preliminary data.</text>
</comment>
<dbReference type="PROSITE" id="PS00598">
    <property type="entry name" value="CHROMO_1"/>
    <property type="match status" value="1"/>
</dbReference>
<protein>
    <recommendedName>
        <fullName evidence="13">Chromo domain-containing protein</fullName>
    </recommendedName>
</protein>
<keyword evidence="5 7" id="KW-0862">Zinc</keyword>
<evidence type="ECO:0000256" key="4">
    <source>
        <dbReference type="ARBA" id="ARBA00022771"/>
    </source>
</evidence>